<dbReference type="EMBL" id="CCYA01000162">
    <property type="protein sequence ID" value="CEH12569.1"/>
    <property type="molecule type" value="Genomic_DNA"/>
</dbReference>
<dbReference type="OrthoDB" id="3420223at2759"/>
<sequence>MVNTVAERNTIAKRNKKVAKDNNVPSANFCWSTKTVHHQNWKKGLRKPCSPKYKYRAPDNSSLSFESSKIEGEASGDSSLLSVNGGMIQFGSIFSHTSMPVSFTSDASRVENHRGSANMAKTKIPKLAKKGKGHQIDLIKEIADQSSNKPKEMTIADESSKQENETKVKKPATSNAALEELFRAFSSSIKSDFDANFDKLGDRISQVGDQHKLLQQDVKDSVLDVKHGIAALREEVNTSNDALALRVDSLEQVHVQKDAAANKRINTLGQELQDVCQALQSTSEAMSKDLAAV</sequence>
<evidence type="ECO:0000256" key="1">
    <source>
        <dbReference type="SAM" id="MobiDB-lite"/>
    </source>
</evidence>
<feature type="region of interest" description="Disordered" evidence="1">
    <location>
        <begin position="145"/>
        <end position="172"/>
    </location>
</feature>
<evidence type="ECO:0000313" key="3">
    <source>
        <dbReference type="Proteomes" id="UP000054845"/>
    </source>
</evidence>
<proteinExistence type="predicted"/>
<protein>
    <submittedName>
        <fullName evidence="2">Uncharacterized protein</fullName>
    </submittedName>
</protein>
<dbReference type="AlphaFoldDB" id="A0A0P1BBC3"/>
<feature type="compositionally biased region" description="Basic and acidic residues" evidence="1">
    <location>
        <begin position="145"/>
        <end position="168"/>
    </location>
</feature>
<accession>A0A0P1BBC3</accession>
<evidence type="ECO:0000313" key="2">
    <source>
        <dbReference type="EMBL" id="CEH12569.1"/>
    </source>
</evidence>
<name>A0A0P1BBC3_9BASI</name>
<reference evidence="2 3" key="1">
    <citation type="submission" date="2014-09" db="EMBL/GenBank/DDBJ databases">
        <authorList>
            <person name="Magalhaes I.L.F."/>
            <person name="Oliveira U."/>
            <person name="Santos F.R."/>
            <person name="Vidigal T.H.D.A."/>
            <person name="Brescovit A.D."/>
            <person name="Santos A.J."/>
        </authorList>
    </citation>
    <scope>NUCLEOTIDE SEQUENCE [LARGE SCALE GENOMIC DNA]</scope>
</reference>
<dbReference type="Proteomes" id="UP000054845">
    <property type="component" value="Unassembled WGS sequence"/>
</dbReference>
<keyword evidence="3" id="KW-1185">Reference proteome</keyword>
<organism evidence="2 3">
    <name type="scientific">Ceraceosorus bombacis</name>
    <dbReference type="NCBI Taxonomy" id="401625"/>
    <lineage>
        <taxon>Eukaryota</taxon>
        <taxon>Fungi</taxon>
        <taxon>Dikarya</taxon>
        <taxon>Basidiomycota</taxon>
        <taxon>Ustilaginomycotina</taxon>
        <taxon>Exobasidiomycetes</taxon>
        <taxon>Ceraceosorales</taxon>
        <taxon>Ceraceosoraceae</taxon>
        <taxon>Ceraceosorus</taxon>
    </lineage>
</organism>